<sequence length="64" mass="7364">MTNDVESFSIPLNRLSPDTAREVYEVGLPRLLDVYAKTDIRCTFYFTGRMVEMVPEAVELVLDH</sequence>
<dbReference type="Proteomes" id="UP000248329">
    <property type="component" value="Unassembled WGS sequence"/>
</dbReference>
<reference evidence="1" key="1">
    <citation type="submission" date="2018-01" db="EMBL/GenBank/DDBJ databases">
        <authorList>
            <person name="Krukenberg V."/>
        </authorList>
    </citation>
    <scope>NUCLEOTIDE SEQUENCE</scope>
    <source>
        <strain evidence="1">E20ANME2</strain>
    </source>
</reference>
<protein>
    <submittedName>
        <fullName evidence="1">Uncharacterized protein</fullName>
    </submittedName>
</protein>
<gene>
    <name evidence="1" type="ORF">C4B59_11200</name>
</gene>
<accession>A0AC61L1K8</accession>
<proteinExistence type="predicted"/>
<dbReference type="EMBL" id="PQXF01000024">
    <property type="protein sequence ID" value="PXF59456.1"/>
    <property type="molecule type" value="Genomic_DNA"/>
</dbReference>
<evidence type="ECO:0000313" key="1">
    <source>
        <dbReference type="EMBL" id="PXF59456.1"/>
    </source>
</evidence>
<organism evidence="1 2">
    <name type="scientific">Candidatus Methanogaster sp</name>
    <dbReference type="NCBI Taxonomy" id="3386292"/>
    <lineage>
        <taxon>Archaea</taxon>
        <taxon>Methanobacteriati</taxon>
        <taxon>Methanobacteriota</taxon>
        <taxon>Stenosarchaea group</taxon>
        <taxon>Methanomicrobia</taxon>
        <taxon>Methanosarcinales</taxon>
        <taxon>ANME-2 cluster</taxon>
        <taxon>Candidatus Methanogasteraceae</taxon>
        <taxon>Candidatus Methanogaster</taxon>
    </lineage>
</organism>
<evidence type="ECO:0000313" key="2">
    <source>
        <dbReference type="Proteomes" id="UP000248329"/>
    </source>
</evidence>
<feature type="non-terminal residue" evidence="1">
    <location>
        <position position="64"/>
    </location>
</feature>
<comment type="caution">
    <text evidence="1">The sequence shown here is derived from an EMBL/GenBank/DDBJ whole genome shotgun (WGS) entry which is preliminary data.</text>
</comment>
<name>A0AC61L1K8_9EURY</name>